<evidence type="ECO:0000313" key="2">
    <source>
        <dbReference type="EMBL" id="KAK3601409.1"/>
    </source>
</evidence>
<name>A0AAE0W537_9BIVA</name>
<gene>
    <name evidence="2" type="ORF">CHS0354_037736</name>
</gene>
<dbReference type="AlphaFoldDB" id="A0AAE0W537"/>
<feature type="transmembrane region" description="Helical" evidence="1">
    <location>
        <begin position="20"/>
        <end position="48"/>
    </location>
</feature>
<sequence>MVDHFLDNDSQSTIMREGDIITYSVTMTGAGFGSSIIMPLPSAILGLATFVRLHDLRPPFVCESL</sequence>
<dbReference type="Proteomes" id="UP001195483">
    <property type="component" value="Unassembled WGS sequence"/>
</dbReference>
<keyword evidence="1" id="KW-0472">Membrane</keyword>
<organism evidence="2 3">
    <name type="scientific">Potamilus streckersoni</name>
    <dbReference type="NCBI Taxonomy" id="2493646"/>
    <lineage>
        <taxon>Eukaryota</taxon>
        <taxon>Metazoa</taxon>
        <taxon>Spiralia</taxon>
        <taxon>Lophotrochozoa</taxon>
        <taxon>Mollusca</taxon>
        <taxon>Bivalvia</taxon>
        <taxon>Autobranchia</taxon>
        <taxon>Heteroconchia</taxon>
        <taxon>Palaeoheterodonta</taxon>
        <taxon>Unionida</taxon>
        <taxon>Unionoidea</taxon>
        <taxon>Unionidae</taxon>
        <taxon>Ambleminae</taxon>
        <taxon>Lampsilini</taxon>
        <taxon>Potamilus</taxon>
    </lineage>
</organism>
<protein>
    <submittedName>
        <fullName evidence="2">Uncharacterized protein</fullName>
    </submittedName>
</protein>
<evidence type="ECO:0000313" key="3">
    <source>
        <dbReference type="Proteomes" id="UP001195483"/>
    </source>
</evidence>
<evidence type="ECO:0000256" key="1">
    <source>
        <dbReference type="SAM" id="Phobius"/>
    </source>
</evidence>
<accession>A0AAE0W537</accession>
<reference evidence="2" key="1">
    <citation type="journal article" date="2021" name="Genome Biol. Evol.">
        <title>A High-Quality Reference Genome for a Parasitic Bivalve with Doubly Uniparental Inheritance (Bivalvia: Unionida).</title>
        <authorList>
            <person name="Smith C.H."/>
        </authorList>
    </citation>
    <scope>NUCLEOTIDE SEQUENCE</scope>
    <source>
        <strain evidence="2">CHS0354</strain>
    </source>
</reference>
<keyword evidence="3" id="KW-1185">Reference proteome</keyword>
<reference evidence="2" key="3">
    <citation type="submission" date="2023-05" db="EMBL/GenBank/DDBJ databases">
        <authorList>
            <person name="Smith C.H."/>
        </authorList>
    </citation>
    <scope>NUCLEOTIDE SEQUENCE</scope>
    <source>
        <strain evidence="2">CHS0354</strain>
        <tissue evidence="2">Mantle</tissue>
    </source>
</reference>
<reference evidence="2" key="2">
    <citation type="journal article" date="2021" name="Genome Biol. Evol.">
        <title>Developing a high-quality reference genome for a parasitic bivalve with doubly uniparental inheritance (Bivalvia: Unionida).</title>
        <authorList>
            <person name="Smith C.H."/>
        </authorList>
    </citation>
    <scope>NUCLEOTIDE SEQUENCE</scope>
    <source>
        <strain evidence="2">CHS0354</strain>
        <tissue evidence="2">Mantle</tissue>
    </source>
</reference>
<proteinExistence type="predicted"/>
<keyword evidence="1" id="KW-1133">Transmembrane helix</keyword>
<feature type="non-terminal residue" evidence="2">
    <location>
        <position position="65"/>
    </location>
</feature>
<comment type="caution">
    <text evidence="2">The sequence shown here is derived from an EMBL/GenBank/DDBJ whole genome shotgun (WGS) entry which is preliminary data.</text>
</comment>
<dbReference type="EMBL" id="JAEAOA010002205">
    <property type="protein sequence ID" value="KAK3601409.1"/>
    <property type="molecule type" value="Genomic_DNA"/>
</dbReference>
<keyword evidence="1" id="KW-0812">Transmembrane</keyword>